<keyword evidence="4" id="KW-1185">Reference proteome</keyword>
<feature type="transmembrane region" description="Helical" evidence="2">
    <location>
        <begin position="246"/>
        <end position="273"/>
    </location>
</feature>
<accession>A0A9W8X8D8</accession>
<dbReference type="Proteomes" id="UP001140562">
    <property type="component" value="Unassembled WGS sequence"/>
</dbReference>
<name>A0A9W8X8D8_9PLEO</name>
<protein>
    <submittedName>
        <fullName evidence="3">Uncharacterized protein</fullName>
    </submittedName>
</protein>
<dbReference type="OrthoDB" id="3596604at2759"/>
<keyword evidence="2" id="KW-0812">Transmembrane</keyword>
<evidence type="ECO:0000313" key="4">
    <source>
        <dbReference type="Proteomes" id="UP001140562"/>
    </source>
</evidence>
<evidence type="ECO:0000313" key="3">
    <source>
        <dbReference type="EMBL" id="KAJ4342446.1"/>
    </source>
</evidence>
<comment type="caution">
    <text evidence="3">The sequence shown here is derived from an EMBL/GenBank/DDBJ whole genome shotgun (WGS) entry which is preliminary data.</text>
</comment>
<keyword evidence="2" id="KW-1133">Transmembrane helix</keyword>
<keyword evidence="2" id="KW-0472">Membrane</keyword>
<feature type="transmembrane region" description="Helical" evidence="2">
    <location>
        <begin position="547"/>
        <end position="572"/>
    </location>
</feature>
<reference evidence="3" key="1">
    <citation type="submission" date="2022-10" db="EMBL/GenBank/DDBJ databases">
        <title>Tapping the CABI collections for fungal endophytes: first genome assemblies for Collariella, Neodidymelliopsis, Ascochyta clinopodiicola, Didymella pomorum, Didymosphaeria variabile, Neocosmospora piperis and Neocucurbitaria cava.</title>
        <authorList>
            <person name="Hill R."/>
        </authorList>
    </citation>
    <scope>NUCLEOTIDE SEQUENCE</scope>
    <source>
        <strain evidence="3">IMI 360193</strain>
    </source>
</reference>
<gene>
    <name evidence="3" type="ORF">N0V87_001065</name>
</gene>
<feature type="region of interest" description="Disordered" evidence="1">
    <location>
        <begin position="1"/>
        <end position="49"/>
    </location>
</feature>
<organism evidence="3 4">
    <name type="scientific">Didymella glomerata</name>
    <dbReference type="NCBI Taxonomy" id="749621"/>
    <lineage>
        <taxon>Eukaryota</taxon>
        <taxon>Fungi</taxon>
        <taxon>Dikarya</taxon>
        <taxon>Ascomycota</taxon>
        <taxon>Pezizomycotina</taxon>
        <taxon>Dothideomycetes</taxon>
        <taxon>Pleosporomycetidae</taxon>
        <taxon>Pleosporales</taxon>
        <taxon>Pleosporineae</taxon>
        <taxon>Didymellaceae</taxon>
        <taxon>Didymella</taxon>
    </lineage>
</organism>
<dbReference type="EMBL" id="JAPEUV010000006">
    <property type="protein sequence ID" value="KAJ4342446.1"/>
    <property type="molecule type" value="Genomic_DNA"/>
</dbReference>
<sequence>MVRYERSAGMNALMSQGPDLLSPRTATESQPTPSPPTPGSPRDNEPATYNAGDIAMENMFASPLASPDAFPARGDKRGSYMSLNEPLGKHAADNISLLSHRSRHTHTKRFDHNQARKYLFKVGGLKLLVTILFSALMCIALKSWEGFREPVVLSKIEVRVFNALMIGLSLCLGLNLLASLQNYAGILRWSLLSRRYVSLETFDLMLGLERLSNVVKLMVISLPLVRRNKYLRKLRWFKDARQDDTNWTWIVCLLWLGINVGSQILVAVSSLFYPMDPSVMPLLTHGNVTVADLTRWQPVPEAADEGQPLDREAAWMYGMEAIAYPQFAPHDIQQDLSVLAGTPIYQLTDGTYQYHFFNRNPVHQYSDYLLSNRSIIASATCDQLETKQEDVATTSDTGSYYLDGRHSDTDDWTRFYFPDNVTKTSLFLCNSTVETMTMVYNKHDITDLTPTEYSHVYGSDDYWASIASGSLGWTGIYDSGWDDQQFRTYTQGSKWSPARNMDVAGIEDILMRFTIGAIAAFDDHGLRYNVTKQNVVPTPGQSLNVDWSYIFSILGGICGIQLIALCCLLIFANRTIVRDESYFSVAMLLNPVINRLGSEGGMNMSGDEIKHHPKLQFKKIQYSYREGKNGEPNQVDILWEGRDSRESRKSWAAGVYN</sequence>
<feature type="transmembrane region" description="Helical" evidence="2">
    <location>
        <begin position="161"/>
        <end position="184"/>
    </location>
</feature>
<proteinExistence type="predicted"/>
<feature type="transmembrane region" description="Helical" evidence="2">
    <location>
        <begin position="118"/>
        <end position="141"/>
    </location>
</feature>
<evidence type="ECO:0000256" key="1">
    <source>
        <dbReference type="SAM" id="MobiDB-lite"/>
    </source>
</evidence>
<evidence type="ECO:0000256" key="2">
    <source>
        <dbReference type="SAM" id="Phobius"/>
    </source>
</evidence>
<dbReference type="AlphaFoldDB" id="A0A9W8X8D8"/>